<evidence type="ECO:0000313" key="6">
    <source>
        <dbReference type="EMBL" id="CAF4677112.1"/>
    </source>
</evidence>
<dbReference type="EMBL" id="CAJOBH010078166">
    <property type="protein sequence ID" value="CAF4504194.1"/>
    <property type="molecule type" value="Genomic_DNA"/>
</dbReference>
<feature type="domain" description="GH26" evidence="3">
    <location>
        <begin position="1"/>
        <end position="80"/>
    </location>
</feature>
<reference evidence="5" key="1">
    <citation type="submission" date="2021-02" db="EMBL/GenBank/DDBJ databases">
        <authorList>
            <person name="Nowell W R."/>
        </authorList>
    </citation>
    <scope>NUCLEOTIDE SEQUENCE</scope>
</reference>
<dbReference type="Proteomes" id="UP000681967">
    <property type="component" value="Unassembled WGS sequence"/>
</dbReference>
<evidence type="ECO:0000313" key="7">
    <source>
        <dbReference type="Proteomes" id="UP000681720"/>
    </source>
</evidence>
<keyword evidence="2" id="KW-0326">Glycosidase</keyword>
<feature type="non-terminal residue" evidence="5">
    <location>
        <position position="1"/>
    </location>
</feature>
<dbReference type="SUPFAM" id="SSF51445">
    <property type="entry name" value="(Trans)glycosidases"/>
    <property type="match status" value="1"/>
</dbReference>
<name>A0A8S3A2X5_9BILA</name>
<dbReference type="PROSITE" id="PS51764">
    <property type="entry name" value="GH26"/>
    <property type="match status" value="1"/>
</dbReference>
<keyword evidence="1" id="KW-0378">Hydrolase</keyword>
<proteinExistence type="predicted"/>
<comment type="caution">
    <text evidence="5">The sequence shown here is derived from an EMBL/GenBank/DDBJ whole genome shotgun (WGS) entry which is preliminary data.</text>
</comment>
<evidence type="ECO:0000313" key="4">
    <source>
        <dbReference type="EMBL" id="CAF4504194.1"/>
    </source>
</evidence>
<gene>
    <name evidence="4" type="ORF">BYL167_LOCUS36152</name>
    <name evidence="5" type="ORF">GIL414_LOCUS40970</name>
    <name evidence="6" type="ORF">GIL414_LOCUS42128</name>
</gene>
<evidence type="ECO:0000256" key="2">
    <source>
        <dbReference type="ARBA" id="ARBA00023295"/>
    </source>
</evidence>
<protein>
    <recommendedName>
        <fullName evidence="3">GH26 domain-containing protein</fullName>
    </recommendedName>
</protein>
<dbReference type="Gene3D" id="3.20.20.80">
    <property type="entry name" value="Glycosidases"/>
    <property type="match status" value="1"/>
</dbReference>
<sequence>GLVTINMHLPNPVSTNGGGYKDRMNLQFIDLTNANTDTGRRWQLFLDRIAEGLNDLRLAGVTVLYRPLHEMNGDWFYWCN</sequence>
<evidence type="ECO:0000256" key="1">
    <source>
        <dbReference type="ARBA" id="ARBA00022801"/>
    </source>
</evidence>
<dbReference type="InterPro" id="IPR022790">
    <property type="entry name" value="GH26_dom"/>
</dbReference>
<evidence type="ECO:0000313" key="5">
    <source>
        <dbReference type="EMBL" id="CAF4648944.1"/>
    </source>
</evidence>
<dbReference type="AlphaFoldDB" id="A0A8S3A2X5"/>
<dbReference type="Pfam" id="PF02156">
    <property type="entry name" value="Glyco_hydro_26"/>
    <property type="match status" value="1"/>
</dbReference>
<dbReference type="EMBL" id="CAJOBJ010121259">
    <property type="protein sequence ID" value="CAF4677112.1"/>
    <property type="molecule type" value="Genomic_DNA"/>
</dbReference>
<feature type="non-terminal residue" evidence="5">
    <location>
        <position position="80"/>
    </location>
</feature>
<evidence type="ECO:0000259" key="3">
    <source>
        <dbReference type="PROSITE" id="PS51764"/>
    </source>
</evidence>
<dbReference type="InterPro" id="IPR017853">
    <property type="entry name" value="GH"/>
</dbReference>
<organism evidence="5 7">
    <name type="scientific">Rotaria magnacalcarata</name>
    <dbReference type="NCBI Taxonomy" id="392030"/>
    <lineage>
        <taxon>Eukaryota</taxon>
        <taxon>Metazoa</taxon>
        <taxon>Spiralia</taxon>
        <taxon>Gnathifera</taxon>
        <taxon>Rotifera</taxon>
        <taxon>Eurotatoria</taxon>
        <taxon>Bdelloidea</taxon>
        <taxon>Philodinida</taxon>
        <taxon>Philodinidae</taxon>
        <taxon>Rotaria</taxon>
    </lineage>
</organism>
<dbReference type="Proteomes" id="UP000681720">
    <property type="component" value="Unassembled WGS sequence"/>
</dbReference>
<dbReference type="EMBL" id="CAJOBJ010114883">
    <property type="protein sequence ID" value="CAF4648944.1"/>
    <property type="molecule type" value="Genomic_DNA"/>
</dbReference>
<accession>A0A8S3A2X5</accession>
<dbReference type="GO" id="GO:0004553">
    <property type="term" value="F:hydrolase activity, hydrolyzing O-glycosyl compounds"/>
    <property type="evidence" value="ECO:0007669"/>
    <property type="project" value="InterPro"/>
</dbReference>